<keyword evidence="2" id="KW-1185">Reference proteome</keyword>
<dbReference type="EMBL" id="JASBWS010000011">
    <property type="protein sequence ID" value="KAJ9113712.1"/>
    <property type="molecule type" value="Genomic_DNA"/>
</dbReference>
<name>A0ACC2WRP3_9TREE</name>
<comment type="caution">
    <text evidence="1">The sequence shown here is derived from an EMBL/GenBank/DDBJ whole genome shotgun (WGS) entry which is preliminary data.</text>
</comment>
<organism evidence="1 2">
    <name type="scientific">Naganishia adeliensis</name>
    <dbReference type="NCBI Taxonomy" id="92952"/>
    <lineage>
        <taxon>Eukaryota</taxon>
        <taxon>Fungi</taxon>
        <taxon>Dikarya</taxon>
        <taxon>Basidiomycota</taxon>
        <taxon>Agaricomycotina</taxon>
        <taxon>Tremellomycetes</taxon>
        <taxon>Filobasidiales</taxon>
        <taxon>Filobasidiaceae</taxon>
        <taxon>Naganishia</taxon>
    </lineage>
</organism>
<dbReference type="Proteomes" id="UP001230649">
    <property type="component" value="Unassembled WGS sequence"/>
</dbReference>
<protein>
    <submittedName>
        <fullName evidence="1">Uncharacterized protein</fullName>
    </submittedName>
</protein>
<reference evidence="1" key="1">
    <citation type="submission" date="2023-04" db="EMBL/GenBank/DDBJ databases">
        <title>Draft Genome sequencing of Naganishia species isolated from polar environments using Oxford Nanopore Technology.</title>
        <authorList>
            <person name="Leo P."/>
            <person name="Venkateswaran K."/>
        </authorList>
    </citation>
    <scope>NUCLEOTIDE SEQUENCE</scope>
    <source>
        <strain evidence="1">MNA-CCFEE 5262</strain>
    </source>
</reference>
<proteinExistence type="predicted"/>
<evidence type="ECO:0000313" key="2">
    <source>
        <dbReference type="Proteomes" id="UP001230649"/>
    </source>
</evidence>
<gene>
    <name evidence="1" type="ORF">QFC20_001735</name>
</gene>
<sequence>MPSAHTAMNILTPQEKEFLRQINTPSAQSAKPNTLFEKQDIVGKGAYGAVYKGKHRQTDQVVALKIINLDTADDDVEDIQKEVALLKRLMAQGNLANDEHSGNGKQKSKMGEEEVYGVPNVIKYYGCWTEGPKVWIVMELAEGGSVRTLARASPMTELQICLASREVLNALAFLHKNGIIHRDIKAANILITSAPNRVLLCDFGVSALLPSAASKRTTFVGTPYWMAPEVISKGRLYDTKADIWSFGITVLEMAHGEPPMSGQSAQSVFSAMNKGFEPPKLEGGEWSREMRDFVAACLQEDPESRPTAEELGKLKYIKSHAKTSLHHLNELLVNLEAWKGKGNQRISLAPGVGGATIDDSDDSFESDRDDDDAWQFNTVTSRLEVGIEAGNGPMSVSDAEPISSTVSSTHTSHSQNTGTESMNAPRSLRRLFENDNGPQPNSFKFPLKTDNGSGSNDRNGSIGQSASSFSFPQSYSSSNLSVATPTASSFGNTSTAKPVLSEFNTIRLPTLDDDSDEEDALPQLSGSGYGSFRPATRDDTLIAMHDERLDVKHSAMESNGNDKTTSARKSHNLAQIVIPGMEDTFKFGASGPSFEIDSRPLLPPETGSDYKRHGFNTGSGSQFGEGSNSGFNSGFGFNSRWNANGSSSPTTIKFQPDRQTEPGMAYPDSGFAFSPVSTAGPSRPGMRRAETENPADMQRSPHRFPSSTGPSMVSHAPDYAPNETFAFPSRPSSPFAQPHDTPSRPRPSYRSQSTDNQSHDMTLSSGMPVLPSVPVRIEPGSSRQLPSALPRIFSATNMGKMSEPPIRTMPMSDPNSRPGMPRQASVAVMEGASYMSSASGMPAMNSQPYMRDHRVQSTSNTTHHRHRSSKASLGSGDSGRSYSLAYNPDHAYPMPQSSQSSNGSANMSRDRSQSTSGMESDVSSIAGGYDSPVLSPTLDLREALRRMTSSPTAMSNNRQNTHNSTDDALVPPLDIMTLDDPDFMYDRLESSARDFTTWLRMLQTSLDDILAPTTDKESPAQDGDDKVADARLMHA</sequence>
<evidence type="ECO:0000313" key="1">
    <source>
        <dbReference type="EMBL" id="KAJ9113712.1"/>
    </source>
</evidence>
<accession>A0ACC2WRP3</accession>